<sequence>MAQQNFCLFQNNNRTSRLVAQNQPTSRQHAESYVDYFYKNNASNNPIIYNLLKNKRWPNTCFFKLLSPNLETLPGNWDSSNENTLLGN</sequence>
<evidence type="ECO:0000313" key="1">
    <source>
        <dbReference type="EMBL" id="OAH96671.1"/>
    </source>
</evidence>
<evidence type="ECO:0000313" key="2">
    <source>
        <dbReference type="Proteomes" id="UP000077763"/>
    </source>
</evidence>
<reference evidence="1 2" key="1">
    <citation type="submission" date="2016-03" db="EMBL/GenBank/DDBJ databases">
        <authorList>
            <person name="Ploux O."/>
        </authorList>
    </citation>
    <scope>NUCLEOTIDE SEQUENCE [LARGE SCALE GENOMIC DNA]</scope>
    <source>
        <strain evidence="1 2">R-45371</strain>
    </source>
</reference>
<dbReference type="EMBL" id="LUUH01000110">
    <property type="protein sequence ID" value="OAH96671.1"/>
    <property type="molecule type" value="Genomic_DNA"/>
</dbReference>
<accession>A0A177LT77</accession>
<proteinExistence type="predicted"/>
<organism evidence="1 2">
    <name type="scientific">Methylomonas methanica</name>
    <dbReference type="NCBI Taxonomy" id="421"/>
    <lineage>
        <taxon>Bacteria</taxon>
        <taxon>Pseudomonadati</taxon>
        <taxon>Pseudomonadota</taxon>
        <taxon>Gammaproteobacteria</taxon>
        <taxon>Methylococcales</taxon>
        <taxon>Methylococcaceae</taxon>
        <taxon>Methylomonas</taxon>
    </lineage>
</organism>
<name>A0A177LT77_METMH</name>
<dbReference type="AlphaFoldDB" id="A0A177LT77"/>
<dbReference type="Proteomes" id="UP000077763">
    <property type="component" value="Unassembled WGS sequence"/>
</dbReference>
<gene>
    <name evidence="1" type="ORF">A1353_03300</name>
</gene>
<comment type="caution">
    <text evidence="1">The sequence shown here is derived from an EMBL/GenBank/DDBJ whole genome shotgun (WGS) entry which is preliminary data.</text>
</comment>
<protein>
    <submittedName>
        <fullName evidence="1">Uncharacterized protein</fullName>
    </submittedName>
</protein>